<keyword evidence="1" id="KW-0175">Coiled coil</keyword>
<dbReference type="AlphaFoldDB" id="A0A9D1FK02"/>
<organism evidence="3 4">
    <name type="scientific">Candidatus Galligastranaerophilus intestinavium</name>
    <dbReference type="NCBI Taxonomy" id="2840836"/>
    <lineage>
        <taxon>Bacteria</taxon>
        <taxon>Candidatus Galligastranaerophilus</taxon>
    </lineage>
</organism>
<dbReference type="InterPro" id="IPR003959">
    <property type="entry name" value="ATPase_AAA_core"/>
</dbReference>
<evidence type="ECO:0000259" key="2">
    <source>
        <dbReference type="SMART" id="SM00382"/>
    </source>
</evidence>
<dbReference type="InterPro" id="IPR050304">
    <property type="entry name" value="MT-severing_AAA_ATPase"/>
</dbReference>
<comment type="caution">
    <text evidence="3">The sequence shown here is derived from an EMBL/GenBank/DDBJ whole genome shotgun (WGS) entry which is preliminary data.</text>
</comment>
<dbReference type="Gene3D" id="3.40.50.300">
    <property type="entry name" value="P-loop containing nucleotide triphosphate hydrolases"/>
    <property type="match status" value="1"/>
</dbReference>
<dbReference type="InterPro" id="IPR003593">
    <property type="entry name" value="AAA+_ATPase"/>
</dbReference>
<keyword evidence="3" id="KW-0067">ATP-binding</keyword>
<evidence type="ECO:0000313" key="4">
    <source>
        <dbReference type="Proteomes" id="UP000886865"/>
    </source>
</evidence>
<dbReference type="EMBL" id="DVJQ01000075">
    <property type="protein sequence ID" value="HIS75107.1"/>
    <property type="molecule type" value="Genomic_DNA"/>
</dbReference>
<accession>A0A9D1FK02</accession>
<dbReference type="SUPFAM" id="SSF52540">
    <property type="entry name" value="P-loop containing nucleoside triphosphate hydrolases"/>
    <property type="match status" value="1"/>
</dbReference>
<sequence length="428" mass="48476">MKISYNRYNKINHTNSFNNTNQKVVFKGISLGDFNSGDQFEYANSGISENDDIAKKFEERLKNIKDTCSQKKKQVTGFFKKRKIAKIQKETDDRISGFLSAQEAALETQSKVVELLEEKCELLKKNNADKAQLEEAKKALLIATRIKQERAELIANKKSRHKGFDSIAGYEKEKFILTDSFINLLPLEAAGQDVEFPNSILFFGPIGNGKTSFAKAFANSANCNFVEAKSSRTARSKGDREKSFYDNLLSNANIAQQNFLDTGKRTIILVDEIDRFAYEGSSINAKLKKFLEVCSKDYHCTVFATTNNPLEIPSAIRGPKRMPIKVCIDPPDETNAALVFEHYLKDCENIDTSKIDFYELAEVLCSVQPERAYNNSQIESICNECIESSDVITQEDLIYHIKRETPGIDRESMAKYKEEKELLVGDDE</sequence>
<dbReference type="SMART" id="SM00382">
    <property type="entry name" value="AAA"/>
    <property type="match status" value="1"/>
</dbReference>
<dbReference type="GO" id="GO:0005524">
    <property type="term" value="F:ATP binding"/>
    <property type="evidence" value="ECO:0007669"/>
    <property type="project" value="UniProtKB-KW"/>
</dbReference>
<protein>
    <submittedName>
        <fullName evidence="3">ATP-binding protein</fullName>
    </submittedName>
</protein>
<dbReference type="PANTHER" id="PTHR23074:SF83">
    <property type="entry name" value="VACUOLAR PROTEIN SORTING-ASSOCIATED PROTEIN 4A"/>
    <property type="match status" value="1"/>
</dbReference>
<dbReference type="Gene3D" id="1.10.8.60">
    <property type="match status" value="1"/>
</dbReference>
<proteinExistence type="predicted"/>
<dbReference type="PANTHER" id="PTHR23074">
    <property type="entry name" value="AAA DOMAIN-CONTAINING"/>
    <property type="match status" value="1"/>
</dbReference>
<dbReference type="InterPro" id="IPR027417">
    <property type="entry name" value="P-loop_NTPase"/>
</dbReference>
<gene>
    <name evidence="3" type="ORF">IAA86_08840</name>
</gene>
<evidence type="ECO:0000313" key="3">
    <source>
        <dbReference type="EMBL" id="HIS75107.1"/>
    </source>
</evidence>
<dbReference type="Pfam" id="PF00004">
    <property type="entry name" value="AAA"/>
    <property type="match status" value="1"/>
</dbReference>
<name>A0A9D1FK02_9BACT</name>
<dbReference type="Proteomes" id="UP000886865">
    <property type="component" value="Unassembled WGS sequence"/>
</dbReference>
<reference evidence="3" key="2">
    <citation type="journal article" date="2021" name="PeerJ">
        <title>Extensive microbial diversity within the chicken gut microbiome revealed by metagenomics and culture.</title>
        <authorList>
            <person name="Gilroy R."/>
            <person name="Ravi A."/>
            <person name="Getino M."/>
            <person name="Pursley I."/>
            <person name="Horton D.L."/>
            <person name="Alikhan N.F."/>
            <person name="Baker D."/>
            <person name="Gharbi K."/>
            <person name="Hall N."/>
            <person name="Watson M."/>
            <person name="Adriaenssens E.M."/>
            <person name="Foster-Nyarko E."/>
            <person name="Jarju S."/>
            <person name="Secka A."/>
            <person name="Antonio M."/>
            <person name="Oren A."/>
            <person name="Chaudhuri R.R."/>
            <person name="La Ragione R."/>
            <person name="Hildebrand F."/>
            <person name="Pallen M.J."/>
        </authorList>
    </citation>
    <scope>NUCLEOTIDE SEQUENCE</scope>
    <source>
        <strain evidence="3">CHK152-2871</strain>
    </source>
</reference>
<dbReference type="GO" id="GO:0016887">
    <property type="term" value="F:ATP hydrolysis activity"/>
    <property type="evidence" value="ECO:0007669"/>
    <property type="project" value="InterPro"/>
</dbReference>
<keyword evidence="3" id="KW-0547">Nucleotide-binding</keyword>
<reference evidence="3" key="1">
    <citation type="submission" date="2020-10" db="EMBL/GenBank/DDBJ databases">
        <authorList>
            <person name="Gilroy R."/>
        </authorList>
    </citation>
    <scope>NUCLEOTIDE SEQUENCE</scope>
    <source>
        <strain evidence="3">CHK152-2871</strain>
    </source>
</reference>
<evidence type="ECO:0000256" key="1">
    <source>
        <dbReference type="SAM" id="Coils"/>
    </source>
</evidence>
<feature type="domain" description="AAA+ ATPase" evidence="2">
    <location>
        <begin position="196"/>
        <end position="332"/>
    </location>
</feature>
<feature type="coiled-coil region" evidence="1">
    <location>
        <begin position="99"/>
        <end position="143"/>
    </location>
</feature>